<feature type="domain" description="Helicase-associated" evidence="7">
    <location>
        <begin position="615"/>
        <end position="788"/>
    </location>
</feature>
<dbReference type="InterPro" id="IPR011709">
    <property type="entry name" value="DEAD-box_helicase_OB_fold"/>
</dbReference>
<evidence type="ECO:0000256" key="3">
    <source>
        <dbReference type="ARBA" id="ARBA00022806"/>
    </source>
</evidence>
<dbReference type="GO" id="GO:0004386">
    <property type="term" value="F:helicase activity"/>
    <property type="evidence" value="ECO:0007669"/>
    <property type="project" value="UniProtKB-KW"/>
</dbReference>
<accession>D2UY58</accession>
<evidence type="ECO:0000313" key="9">
    <source>
        <dbReference type="Proteomes" id="UP000006671"/>
    </source>
</evidence>
<dbReference type="Proteomes" id="UP000006671">
    <property type="component" value="Unassembled WGS sequence"/>
</dbReference>
<feature type="compositionally biased region" description="Basic and acidic residues" evidence="6">
    <location>
        <begin position="48"/>
        <end position="58"/>
    </location>
</feature>
<dbReference type="GO" id="GO:0003723">
    <property type="term" value="F:RNA binding"/>
    <property type="evidence" value="ECO:0007669"/>
    <property type="project" value="TreeGrafter"/>
</dbReference>
<evidence type="ECO:0000259" key="7">
    <source>
        <dbReference type="SMART" id="SM00847"/>
    </source>
</evidence>
<dbReference type="Gene3D" id="1.20.120.1080">
    <property type="match status" value="1"/>
</dbReference>
<dbReference type="GO" id="GO:0016787">
    <property type="term" value="F:hydrolase activity"/>
    <property type="evidence" value="ECO:0007669"/>
    <property type="project" value="UniProtKB-KW"/>
</dbReference>
<dbReference type="eggNOG" id="KOG0926">
    <property type="taxonomic scope" value="Eukaryota"/>
</dbReference>
<feature type="coiled-coil region" evidence="5">
    <location>
        <begin position="717"/>
        <end position="753"/>
    </location>
</feature>
<feature type="compositionally biased region" description="Low complexity" evidence="6">
    <location>
        <begin position="15"/>
        <end position="27"/>
    </location>
</feature>
<dbReference type="STRING" id="5762.D2UY58"/>
<name>D2UY58_NAEGR</name>
<dbReference type="InterPro" id="IPR007502">
    <property type="entry name" value="Helicase-assoc_dom"/>
</dbReference>
<keyword evidence="3" id="KW-0347">Helicase</keyword>
<dbReference type="GO" id="GO:0005524">
    <property type="term" value="F:ATP binding"/>
    <property type="evidence" value="ECO:0007669"/>
    <property type="project" value="UniProtKB-KW"/>
</dbReference>
<proteinExistence type="predicted"/>
<dbReference type="InParanoid" id="D2UY58"/>
<reference evidence="8 9" key="1">
    <citation type="journal article" date="2010" name="Cell">
        <title>The genome of Naegleria gruberi illuminates early eukaryotic versatility.</title>
        <authorList>
            <person name="Fritz-Laylin L.K."/>
            <person name="Prochnik S.E."/>
            <person name="Ginger M.L."/>
            <person name="Dacks J.B."/>
            <person name="Carpenter M.L."/>
            <person name="Field M.C."/>
            <person name="Kuo A."/>
            <person name="Paredez A."/>
            <person name="Chapman J."/>
            <person name="Pham J."/>
            <person name="Shu S."/>
            <person name="Neupane R."/>
            <person name="Cipriano M."/>
            <person name="Mancuso J."/>
            <person name="Tu H."/>
            <person name="Salamov A."/>
            <person name="Lindquist E."/>
            <person name="Shapiro H."/>
            <person name="Lucas S."/>
            <person name="Grigoriev I.V."/>
            <person name="Cande W.Z."/>
            <person name="Fulton C."/>
            <person name="Rokhsar D.S."/>
            <person name="Dawson S.C."/>
        </authorList>
    </citation>
    <scope>NUCLEOTIDE SEQUENCE [LARGE SCALE GENOMIC DNA]</scope>
    <source>
        <strain evidence="8 9">NEG-M</strain>
    </source>
</reference>
<dbReference type="EMBL" id="GG738845">
    <property type="protein sequence ID" value="EFC50419.1"/>
    <property type="molecule type" value="Genomic_DNA"/>
</dbReference>
<keyword evidence="5" id="KW-0175">Coiled coil</keyword>
<feature type="region of interest" description="Disordered" evidence="6">
    <location>
        <begin position="475"/>
        <end position="554"/>
    </location>
</feature>
<keyword evidence="4" id="KW-0067">ATP-binding</keyword>
<evidence type="ECO:0000256" key="5">
    <source>
        <dbReference type="SAM" id="Coils"/>
    </source>
</evidence>
<feature type="region of interest" description="Disordered" evidence="6">
    <location>
        <begin position="1"/>
        <end position="127"/>
    </location>
</feature>
<dbReference type="PANTHER" id="PTHR18934">
    <property type="entry name" value="ATP-DEPENDENT RNA HELICASE"/>
    <property type="match status" value="1"/>
</dbReference>
<dbReference type="OrthoDB" id="10025033at2759"/>
<dbReference type="OMA" id="YVEDEMD"/>
<evidence type="ECO:0000256" key="6">
    <source>
        <dbReference type="SAM" id="MobiDB-lite"/>
    </source>
</evidence>
<dbReference type="VEuPathDB" id="AmoebaDB:NAEGRDRAFT_61354"/>
<dbReference type="SMART" id="SM00847">
    <property type="entry name" value="HA2"/>
    <property type="match status" value="1"/>
</dbReference>
<dbReference type="GO" id="GO:0000462">
    <property type="term" value="P:maturation of SSU-rRNA from tricistronic rRNA transcript (SSU-rRNA, 5.8S rRNA, LSU-rRNA)"/>
    <property type="evidence" value="ECO:0007669"/>
    <property type="project" value="TreeGrafter"/>
</dbReference>
<keyword evidence="2" id="KW-0378">Hydrolase</keyword>
<evidence type="ECO:0000256" key="1">
    <source>
        <dbReference type="ARBA" id="ARBA00022741"/>
    </source>
</evidence>
<dbReference type="Gene3D" id="3.40.50.300">
    <property type="entry name" value="P-loop containing nucleotide triphosphate hydrolases"/>
    <property type="match status" value="1"/>
</dbReference>
<organism evidence="9">
    <name type="scientific">Naegleria gruberi</name>
    <name type="common">Amoeba</name>
    <dbReference type="NCBI Taxonomy" id="5762"/>
    <lineage>
        <taxon>Eukaryota</taxon>
        <taxon>Discoba</taxon>
        <taxon>Heterolobosea</taxon>
        <taxon>Tetramitia</taxon>
        <taxon>Eutetramitia</taxon>
        <taxon>Vahlkampfiidae</taxon>
        <taxon>Naegleria</taxon>
    </lineage>
</organism>
<dbReference type="PANTHER" id="PTHR18934:SF99">
    <property type="entry name" value="ATP-DEPENDENT RNA HELICASE DHX37-RELATED"/>
    <property type="match status" value="1"/>
</dbReference>
<dbReference type="FunCoup" id="D2UY58">
    <property type="interactions" value="810"/>
</dbReference>
<dbReference type="GO" id="GO:0005730">
    <property type="term" value="C:nucleolus"/>
    <property type="evidence" value="ECO:0007669"/>
    <property type="project" value="TreeGrafter"/>
</dbReference>
<dbReference type="InterPro" id="IPR027417">
    <property type="entry name" value="P-loop_NTPase"/>
</dbReference>
<dbReference type="KEGG" id="ngr:NAEGRDRAFT_61354"/>
<gene>
    <name evidence="8" type="ORF">NAEGRDRAFT_61354</name>
</gene>
<dbReference type="GeneID" id="8849798"/>
<dbReference type="AlphaFoldDB" id="D2UY58"/>
<evidence type="ECO:0000256" key="2">
    <source>
        <dbReference type="ARBA" id="ARBA00022801"/>
    </source>
</evidence>
<evidence type="ECO:0000313" key="8">
    <source>
        <dbReference type="EMBL" id="EFC50419.1"/>
    </source>
</evidence>
<evidence type="ECO:0000256" key="4">
    <source>
        <dbReference type="ARBA" id="ARBA00022840"/>
    </source>
</evidence>
<feature type="compositionally biased region" description="Basic and acidic residues" evidence="6">
    <location>
        <begin position="540"/>
        <end position="554"/>
    </location>
</feature>
<keyword evidence="1" id="KW-0547">Nucleotide-binding</keyword>
<feature type="compositionally biased region" description="Basic and acidic residues" evidence="6">
    <location>
        <begin position="475"/>
        <end position="489"/>
    </location>
</feature>
<dbReference type="SUPFAM" id="SSF52540">
    <property type="entry name" value="P-loop containing nucleoside triphosphate hydrolases"/>
    <property type="match status" value="1"/>
</dbReference>
<dbReference type="Pfam" id="PF07717">
    <property type="entry name" value="OB_NTP_bind"/>
    <property type="match status" value="1"/>
</dbReference>
<feature type="compositionally biased region" description="Basic and acidic residues" evidence="6">
    <location>
        <begin position="99"/>
        <end position="117"/>
    </location>
</feature>
<keyword evidence="9" id="KW-1185">Reference proteome</keyword>
<feature type="compositionally biased region" description="Acidic residues" evidence="6">
    <location>
        <begin position="526"/>
        <end position="539"/>
    </location>
</feature>
<dbReference type="Pfam" id="PF21010">
    <property type="entry name" value="HA2_C"/>
    <property type="match status" value="1"/>
</dbReference>
<protein>
    <submittedName>
        <fullName evidence="8">Predicted protein</fullName>
    </submittedName>
</protein>
<dbReference type="RefSeq" id="XP_002683163.1">
    <property type="nucleotide sequence ID" value="XM_002683117.1"/>
</dbReference>
<sequence length="1105" mass="126900">MQKGNNQQNKKRVASSSTNTNNNNSTTVERPTKKIKESQQGTIAPSDGKNDIISKELQKSLPFDPHFVDSNNEKKEKTQSTTHVKPIKALPQKSRKKQKSEERKKKKVEEKKAKDTMRQQLIESHQKNTLKDEELKLLKPIGSIGIGSETTKQELQRKAIYEQLGIKETAPKAEKFWNKRNPELINEKWNEQGLQLYEENDEDLIKINSIIQTNSKDSSSDKMQVDEDNKPEEKKPLMVLDFFGTGNTVSNVPSAKNISKKENEEKKEQITESIFYDSDEDPMVGLNLEDMGKSHNQLIDDMIEKLDQSKTDEEKEIKFTRFYVTVKRKPEIQDQRMLLPICGEEQRIMETINETAGLTTPEGQTITPLKLIIMSATLQLENFTDNKKLFANPPPVVDVQSRQYPVVVHFNKRTIFNDYMEAAFKKVVKIHESLPNGGILIFLTGRKEIEFLVEKLKNYSTKRYVQIVKKEMERKKSLKEKEEENQRTVEEEEELINQLGDLSDSDDDGDEISSSKKAVGLKEDENLFDDDQDQSEQEEKEEKEIKEEEEKGKSETVVLFQENIKSDKVKKEGEENNAKLNTPIENIILQMKSMGIKQVEKFPFPTPPDADSVKKGVDALVNLGALDKFISKEGNIETMITKMGSAMNRFPLHPRFAKMLILSNNNPDLLLYTAGAVSVMTVQQIFMHDNHLTLLKEKIERRKQEELKEKFSRLGMKSDAIDKNKKLQIDLEEIEEEQAAESLEENLSEEQINEEKQYLDEQELEMKTKCKEIKKMWSHPLSDHLAMLKAVGAYLYADDAKEFCLEYMLHQKNMREVRKLHRQLLNTVRSELKASALEIDTDETEVDIHEKDETVEFPEPKDDEDEQYQVDTAIRQVICAGMVDQVARLATVEDLAHMDVSYKETSKPYVTLSLGRSVPVFIHPGSCLFGRHPEYVVFTELSKSRKNKTYMRGVTAIEPNWISRFGNSKCGFVKFSDPLESPAPFYDSVDDMVKCFVRPTIRQSATGVVWTLPIEPVEFKDGSRQVNVFAKSILEGKVFEGLKLSKETMVNLPTIIQSKRFLDLTISLKKVFPNGLKCSKAKLQAKWNEDSSFLRKELSNLGLKF</sequence>